<dbReference type="Proteomes" id="UP000562492">
    <property type="component" value="Unassembled WGS sequence"/>
</dbReference>
<proteinExistence type="predicted"/>
<protein>
    <submittedName>
        <fullName evidence="3">Pimeloyl-ACP methyl ester carboxylesterase</fullName>
    </submittedName>
</protein>
<dbReference type="PANTHER" id="PTHR43798">
    <property type="entry name" value="MONOACYLGLYCEROL LIPASE"/>
    <property type="match status" value="1"/>
</dbReference>
<dbReference type="PANTHER" id="PTHR43798:SF31">
    <property type="entry name" value="AB HYDROLASE SUPERFAMILY PROTEIN YCLE"/>
    <property type="match status" value="1"/>
</dbReference>
<feature type="domain" description="AB hydrolase-1" evidence="2">
    <location>
        <begin position="6"/>
        <end position="225"/>
    </location>
</feature>
<reference evidence="3 4" key="1">
    <citation type="submission" date="2020-08" db="EMBL/GenBank/DDBJ databases">
        <title>Functional genomics of gut bacteria from endangered species of beetles.</title>
        <authorList>
            <person name="Carlos-Shanley C."/>
        </authorList>
    </citation>
    <scope>NUCLEOTIDE SEQUENCE [LARGE SCALE GENOMIC DNA]</scope>
    <source>
        <strain evidence="3 4">S00124</strain>
    </source>
</reference>
<comment type="caution">
    <text evidence="3">The sequence shown here is derived from an EMBL/GenBank/DDBJ whole genome shotgun (WGS) entry which is preliminary data.</text>
</comment>
<evidence type="ECO:0000256" key="1">
    <source>
        <dbReference type="ARBA" id="ARBA00022801"/>
    </source>
</evidence>
<accession>A0ABR6RDW5</accession>
<evidence type="ECO:0000313" key="4">
    <source>
        <dbReference type="Proteomes" id="UP000562492"/>
    </source>
</evidence>
<dbReference type="RefSeq" id="WP_184706591.1">
    <property type="nucleotide sequence ID" value="NZ_JACHKZ010000006.1"/>
</dbReference>
<keyword evidence="1" id="KW-0378">Hydrolase</keyword>
<dbReference type="InterPro" id="IPR000073">
    <property type="entry name" value="AB_hydrolase_1"/>
</dbReference>
<keyword evidence="4" id="KW-1185">Reference proteome</keyword>
<dbReference type="Pfam" id="PF12697">
    <property type="entry name" value="Abhydrolase_6"/>
    <property type="match status" value="1"/>
</dbReference>
<evidence type="ECO:0000313" key="3">
    <source>
        <dbReference type="EMBL" id="MBB6577350.1"/>
    </source>
</evidence>
<dbReference type="Gene3D" id="3.40.50.1820">
    <property type="entry name" value="alpha/beta hydrolase"/>
    <property type="match status" value="1"/>
</dbReference>
<name>A0ABR6RDW5_9BURK</name>
<sequence>MNKPDLVLIPGLGCDERLWLSVAQHLPRGMQITTSQPHMHPADHSIETMATRLLASHPGQLVLCGASMGGIIAMEALRQAPDRIAGLVLCGTNARPESEEMRALRESAIEMFEAGDFEDLIRANVSMAFHPDSAANPDLVRAYLDMVLGAGGAQLARQNRAITARPDARLHLPQCTCPVLVVCGDSDQLTPPECAQEIADLIPHAQLQWVSRCGHMLTMERPQAVGANISHWLAQQYGLGKTNE</sequence>
<dbReference type="InterPro" id="IPR029058">
    <property type="entry name" value="AB_hydrolase_fold"/>
</dbReference>
<dbReference type="InterPro" id="IPR050266">
    <property type="entry name" value="AB_hydrolase_sf"/>
</dbReference>
<gene>
    <name evidence="3" type="ORF">HNP33_001405</name>
</gene>
<evidence type="ECO:0000259" key="2">
    <source>
        <dbReference type="Pfam" id="PF12697"/>
    </source>
</evidence>
<dbReference type="EMBL" id="JACHKZ010000006">
    <property type="protein sequence ID" value="MBB6577350.1"/>
    <property type="molecule type" value="Genomic_DNA"/>
</dbReference>
<dbReference type="SUPFAM" id="SSF53474">
    <property type="entry name" value="alpha/beta-Hydrolases"/>
    <property type="match status" value="1"/>
</dbReference>
<organism evidence="3 4">
    <name type="scientific">Comamonas odontotermitis</name>
    <dbReference type="NCBI Taxonomy" id="379895"/>
    <lineage>
        <taxon>Bacteria</taxon>
        <taxon>Pseudomonadati</taxon>
        <taxon>Pseudomonadota</taxon>
        <taxon>Betaproteobacteria</taxon>
        <taxon>Burkholderiales</taxon>
        <taxon>Comamonadaceae</taxon>
        <taxon>Comamonas</taxon>
    </lineage>
</organism>
<dbReference type="PRINTS" id="PR00111">
    <property type="entry name" value="ABHYDROLASE"/>
</dbReference>